<dbReference type="Proteomes" id="UP000188276">
    <property type="component" value="Unassembled WGS sequence"/>
</dbReference>
<dbReference type="InterPro" id="IPR011013">
    <property type="entry name" value="Gal_mutarotase_sf_dom"/>
</dbReference>
<dbReference type="GO" id="GO:0030246">
    <property type="term" value="F:carbohydrate binding"/>
    <property type="evidence" value="ECO:0007669"/>
    <property type="project" value="InterPro"/>
</dbReference>
<dbReference type="Pfam" id="PF21365">
    <property type="entry name" value="Glyco_hydro_31_3rd"/>
    <property type="match status" value="1"/>
</dbReference>
<dbReference type="Gene3D" id="2.60.40.1760">
    <property type="entry name" value="glycosyl hydrolase (family 31)"/>
    <property type="match status" value="1"/>
</dbReference>
<dbReference type="RefSeq" id="WP_077336495.1">
    <property type="nucleotide sequence ID" value="NZ_FULE01000033.1"/>
</dbReference>
<dbReference type="GO" id="GO:0005975">
    <property type="term" value="P:carbohydrate metabolic process"/>
    <property type="evidence" value="ECO:0007669"/>
    <property type="project" value="InterPro"/>
</dbReference>
<dbReference type="InterPro" id="IPR048395">
    <property type="entry name" value="Glyco_hydro_31_C"/>
</dbReference>
<dbReference type="PANTHER" id="PTHR22762">
    <property type="entry name" value="ALPHA-GLUCOSIDASE"/>
    <property type="match status" value="1"/>
</dbReference>
<dbReference type="InterPro" id="IPR000322">
    <property type="entry name" value="Glyco_hydro_31_TIM"/>
</dbReference>
<evidence type="ECO:0000259" key="3">
    <source>
        <dbReference type="Pfam" id="PF01055"/>
    </source>
</evidence>
<dbReference type="InterPro" id="IPR033403">
    <property type="entry name" value="DUF5110"/>
</dbReference>
<dbReference type="Pfam" id="PF13802">
    <property type="entry name" value="Gal_mutarotas_2"/>
    <property type="match status" value="1"/>
</dbReference>
<dbReference type="SUPFAM" id="SSF51445">
    <property type="entry name" value="(Trans)glycosidases"/>
    <property type="match status" value="1"/>
</dbReference>
<evidence type="ECO:0000313" key="7">
    <source>
        <dbReference type="EMBL" id="SJN57885.1"/>
    </source>
</evidence>
<dbReference type="AlphaFoldDB" id="A0A1R4LMY3"/>
<protein>
    <submittedName>
        <fullName evidence="7">Alpha-xylosidase</fullName>
        <ecNumber evidence="7">3.2.1.177</ecNumber>
    </submittedName>
</protein>
<dbReference type="OrthoDB" id="176168at2"/>
<dbReference type="InterPro" id="IPR025887">
    <property type="entry name" value="Glyco_hydro_31_N_dom"/>
</dbReference>
<dbReference type="SUPFAM" id="SSF74650">
    <property type="entry name" value="Galactose mutarotase-like"/>
    <property type="match status" value="1"/>
</dbReference>
<keyword evidence="8" id="KW-1185">Reference proteome</keyword>
<reference evidence="8" key="1">
    <citation type="submission" date="2017-02" db="EMBL/GenBank/DDBJ databases">
        <authorList>
            <person name="Rodrigo-Torres L."/>
            <person name="Arahal R.D."/>
            <person name="Lucena T."/>
        </authorList>
    </citation>
    <scope>NUCLEOTIDE SEQUENCE [LARGE SCALE GENOMIC DNA]</scope>
    <source>
        <strain evidence="8">CECT 7878</strain>
    </source>
</reference>
<dbReference type="PANTHER" id="PTHR22762:SF165">
    <property type="entry name" value="PUTATIVE (AFU_ORTHOLOGUE AFUA_1G06560)-RELATED"/>
    <property type="match status" value="1"/>
</dbReference>
<feature type="domain" description="Glycoside hydrolase family 31 N-terminal" evidence="4">
    <location>
        <begin position="26"/>
        <end position="209"/>
    </location>
</feature>
<name>A0A1R4LMY3_VIBR1</name>
<dbReference type="Pfam" id="PF17137">
    <property type="entry name" value="DUF5110"/>
    <property type="match status" value="1"/>
</dbReference>
<evidence type="ECO:0000256" key="1">
    <source>
        <dbReference type="ARBA" id="ARBA00007806"/>
    </source>
</evidence>
<dbReference type="EMBL" id="FULE01000033">
    <property type="protein sequence ID" value="SJN57885.1"/>
    <property type="molecule type" value="Genomic_DNA"/>
</dbReference>
<dbReference type="SUPFAM" id="SSF51011">
    <property type="entry name" value="Glycosyl hydrolase domain"/>
    <property type="match status" value="1"/>
</dbReference>
<keyword evidence="2 7" id="KW-0378">Hydrolase</keyword>
<evidence type="ECO:0000256" key="2">
    <source>
        <dbReference type="RuleBase" id="RU361185"/>
    </source>
</evidence>
<dbReference type="Pfam" id="PF01055">
    <property type="entry name" value="Glyco_hydro_31_2nd"/>
    <property type="match status" value="1"/>
</dbReference>
<dbReference type="InterPro" id="IPR017853">
    <property type="entry name" value="GH"/>
</dbReference>
<comment type="similarity">
    <text evidence="1 2">Belongs to the glycosyl hydrolase 31 family.</text>
</comment>
<dbReference type="InterPro" id="IPR013780">
    <property type="entry name" value="Glyco_hydro_b"/>
</dbReference>
<proteinExistence type="inferred from homology"/>
<dbReference type="STRING" id="1123498.VR7878_02534"/>
<keyword evidence="2 7" id="KW-0326">Glycosidase</keyword>
<dbReference type="GO" id="GO:0061634">
    <property type="term" value="F:alpha-D-xyloside xylohydrolase"/>
    <property type="evidence" value="ECO:0007669"/>
    <property type="project" value="UniProtKB-EC"/>
</dbReference>
<organism evidence="7 8">
    <name type="scientific">Vibrio ruber (strain DSM 16370 / JCM 11486 / BCRC 17186 / CECT 7878 / LMG 23124 / VR1)</name>
    <dbReference type="NCBI Taxonomy" id="1123498"/>
    <lineage>
        <taxon>Bacteria</taxon>
        <taxon>Pseudomonadati</taxon>
        <taxon>Pseudomonadota</taxon>
        <taxon>Gammaproteobacteria</taxon>
        <taxon>Vibrionales</taxon>
        <taxon>Vibrionaceae</taxon>
        <taxon>Vibrio</taxon>
    </lineage>
</organism>
<accession>A0A1R4LMY3</accession>
<feature type="domain" description="Glycosyl hydrolase family 31 C-terminal" evidence="6">
    <location>
        <begin position="594"/>
        <end position="679"/>
    </location>
</feature>
<evidence type="ECO:0000313" key="8">
    <source>
        <dbReference type="Proteomes" id="UP000188276"/>
    </source>
</evidence>
<gene>
    <name evidence="7" type="primary">yicI_1</name>
    <name evidence="7" type="ORF">VR7878_02534</name>
</gene>
<sequence length="830" mass="95592">MKTTNKLLSLSKENNYFLLKTEGSNIRLYFLTEDIFRLRADFSGEFKEASYILTKTAWEDQLDHVLGDERERIAGIEVNIDEQDDQYILSTSTMRIEIKKDVFSLIVTDTDGHKIHADLSGRNIQQDHLGRVYHYTELNNDNFYGFGESTGALNKRYHRISLSPKDAIGHNHSPQTTNLYKHIPFYVKVNGDTGYASGLFYHNTFESEFFMGCERSGYWKEYNYFKADGGDIDYFFINGPSLKEVIDRYTYLTGRPILTPKYSLGYIASTMYYAELDQDCDEGHFSFLEQGLDEGIPTSAFQLASGYTAAADRRRFVFTWNHKRFPDPKRFFETLNDKGCPAFPNTKPGILLDHPLYQDFAAVNGFIMDAEGKQPYVDNWWGGLGSFVDFTNPKAREIWKKHAKEQLIDHGALMLWNDNCEYEINDRMAQCDFDGIGGVAADLKAIQPTVMAKAVQEVLRESRPSVRPFVLSRSGSAGIQRYAQTWAGDNKSRWEDIDYGFQCILGMGMSGAGNHGVDIGGFTREKPEQELLMRWAQAGIFYPRFCVNSASTDNTVTELWMYNDVTPQIRRALQIRLSLIPYIYTMFHKHSQTGEPVLRPLMFDFQSDPNTYDIADQAMFGDSILVAPIMKKGMTERHIYLPAGCDWYDWYTHERYAGGQWITIAVDEETIPMYLKEGGLVTWTRDIQNPMKDHTKVLHLSLAPQTSQHIYYDDDGLTNDYKQGRYYQLDINVEYDSVCEIAVTPEGDYPTAIEHFEWQVINVEKGAYWCSLDNEVIPQFMNRKQFEKAEFGWLYENSDSTVRIKYPNNNQPRLLKVSFEKFDLVGCGED</sequence>
<dbReference type="Gene3D" id="2.60.40.1180">
    <property type="entry name" value="Golgi alpha-mannosidase II"/>
    <property type="match status" value="2"/>
</dbReference>
<dbReference type="EC" id="3.2.1.177" evidence="7"/>
<feature type="domain" description="DUF5110" evidence="5">
    <location>
        <begin position="703"/>
        <end position="757"/>
    </location>
</feature>
<evidence type="ECO:0000259" key="4">
    <source>
        <dbReference type="Pfam" id="PF13802"/>
    </source>
</evidence>
<dbReference type="CDD" id="cd14752">
    <property type="entry name" value="GH31_N"/>
    <property type="match status" value="1"/>
</dbReference>
<dbReference type="Gene3D" id="3.20.20.80">
    <property type="entry name" value="Glycosidases"/>
    <property type="match status" value="1"/>
</dbReference>
<evidence type="ECO:0000259" key="5">
    <source>
        <dbReference type="Pfam" id="PF17137"/>
    </source>
</evidence>
<feature type="domain" description="Glycoside hydrolase family 31 TIM barrel" evidence="3">
    <location>
        <begin position="257"/>
        <end position="586"/>
    </location>
</feature>
<evidence type="ECO:0000259" key="6">
    <source>
        <dbReference type="Pfam" id="PF21365"/>
    </source>
</evidence>